<dbReference type="EMBL" id="LUGH01001719">
    <property type="protein sequence ID" value="OBZ80796.1"/>
    <property type="molecule type" value="Genomic_DNA"/>
</dbReference>
<dbReference type="Gene3D" id="1.10.10.60">
    <property type="entry name" value="Homeodomain-like"/>
    <property type="match status" value="1"/>
</dbReference>
<name>A0A1C7MWG9_9FUNG</name>
<dbReference type="InParanoid" id="A0A1C7MWG9"/>
<gene>
    <name evidence="1" type="ORF">A0J61_11154</name>
</gene>
<dbReference type="AlphaFoldDB" id="A0A1C7MWG9"/>
<evidence type="ECO:0000313" key="2">
    <source>
        <dbReference type="Proteomes" id="UP000093000"/>
    </source>
</evidence>
<sequence length="59" mass="6463">MPSHVGNDKRNDAKAMLLHVKSVREVASALGISKSTVSNIPRECDVDMRQQKGGRLAKM</sequence>
<organism evidence="1 2">
    <name type="scientific">Choanephora cucurbitarum</name>
    <dbReference type="NCBI Taxonomy" id="101091"/>
    <lineage>
        <taxon>Eukaryota</taxon>
        <taxon>Fungi</taxon>
        <taxon>Fungi incertae sedis</taxon>
        <taxon>Mucoromycota</taxon>
        <taxon>Mucoromycotina</taxon>
        <taxon>Mucoromycetes</taxon>
        <taxon>Mucorales</taxon>
        <taxon>Mucorineae</taxon>
        <taxon>Choanephoraceae</taxon>
        <taxon>Choanephoroideae</taxon>
        <taxon>Choanephora</taxon>
    </lineage>
</organism>
<keyword evidence="2" id="KW-1185">Reference proteome</keyword>
<evidence type="ECO:0000313" key="1">
    <source>
        <dbReference type="EMBL" id="OBZ80796.1"/>
    </source>
</evidence>
<proteinExistence type="predicted"/>
<dbReference type="OrthoDB" id="2255715at2759"/>
<comment type="caution">
    <text evidence="1">The sequence shown here is derived from an EMBL/GenBank/DDBJ whole genome shotgun (WGS) entry which is preliminary data.</text>
</comment>
<reference evidence="1 2" key="1">
    <citation type="submission" date="2016-03" db="EMBL/GenBank/DDBJ databases">
        <title>Choanephora cucurbitarum.</title>
        <authorList>
            <person name="Min B."/>
            <person name="Park H."/>
            <person name="Park J.-H."/>
            <person name="Shin H.-D."/>
            <person name="Choi I.-G."/>
        </authorList>
    </citation>
    <scope>NUCLEOTIDE SEQUENCE [LARGE SCALE GENOMIC DNA]</scope>
    <source>
        <strain evidence="1 2">KUS-F28377</strain>
    </source>
</reference>
<feature type="non-terminal residue" evidence="1">
    <location>
        <position position="59"/>
    </location>
</feature>
<accession>A0A1C7MWG9</accession>
<evidence type="ECO:0008006" key="3">
    <source>
        <dbReference type="Google" id="ProtNLM"/>
    </source>
</evidence>
<protein>
    <recommendedName>
        <fullName evidence="3">HTH psq-type domain-containing protein</fullName>
    </recommendedName>
</protein>
<dbReference type="Proteomes" id="UP000093000">
    <property type="component" value="Unassembled WGS sequence"/>
</dbReference>